<evidence type="ECO:0000313" key="3">
    <source>
        <dbReference type="EMBL" id="MBE9070102.1"/>
    </source>
</evidence>
<dbReference type="Proteomes" id="UP000615026">
    <property type="component" value="Unassembled WGS sequence"/>
</dbReference>
<dbReference type="AlphaFoldDB" id="A0A929FCI5"/>
<evidence type="ECO:0000313" key="4">
    <source>
        <dbReference type="Proteomes" id="UP000615026"/>
    </source>
</evidence>
<protein>
    <recommendedName>
        <fullName evidence="5">DivIVA domain-containing protein</fullName>
    </recommendedName>
</protein>
<feature type="coiled-coil region" evidence="1">
    <location>
        <begin position="92"/>
        <end position="177"/>
    </location>
</feature>
<evidence type="ECO:0008006" key="5">
    <source>
        <dbReference type="Google" id="ProtNLM"/>
    </source>
</evidence>
<dbReference type="CDD" id="cd06503">
    <property type="entry name" value="ATP-synt_Fo_b"/>
    <property type="match status" value="1"/>
</dbReference>
<comment type="caution">
    <text evidence="3">The sequence shown here is derived from an EMBL/GenBank/DDBJ whole genome shotgun (WGS) entry which is preliminary data.</text>
</comment>
<name>A0A929FCI5_LEPEC</name>
<organism evidence="3 4">
    <name type="scientific">Leptolyngbya cf. ectocarpi LEGE 11479</name>
    <dbReference type="NCBI Taxonomy" id="1828722"/>
    <lineage>
        <taxon>Bacteria</taxon>
        <taxon>Bacillati</taxon>
        <taxon>Cyanobacteriota</taxon>
        <taxon>Cyanophyceae</taxon>
        <taxon>Leptolyngbyales</taxon>
        <taxon>Leptolyngbyaceae</taxon>
        <taxon>Leptolyngbya group</taxon>
        <taxon>Leptolyngbya</taxon>
    </lineage>
</organism>
<sequence length="243" mass="27093">MVRREPPLNDSRLNSQAVQADDGLSQQQIGRAVPAAAPVAGFDIQDALNQIEETVLDSPRLPVMGRTMINEDDLLDQLDAVRLNLPSAFQEAQQMLEQRNEVLSAAEQYAQEIITTAEKQAAAILNETPILRQAEQQAHQLRLQVEQECAALRSQTMMEIEQLQVQTKQECDELRKTAIAECHAIQTDADTYADQVLQRMETQFSEMLGVISNGRQQLYERQQRARQTAPSGGSSDVPTPSQP</sequence>
<accession>A0A929FCI5</accession>
<dbReference type="EMBL" id="JADEXP010000374">
    <property type="protein sequence ID" value="MBE9070102.1"/>
    <property type="molecule type" value="Genomic_DNA"/>
</dbReference>
<gene>
    <name evidence="3" type="ORF">IQ260_26015</name>
</gene>
<feature type="non-terminal residue" evidence="3">
    <location>
        <position position="243"/>
    </location>
</feature>
<keyword evidence="4" id="KW-1185">Reference proteome</keyword>
<dbReference type="RefSeq" id="WP_193995987.1">
    <property type="nucleotide sequence ID" value="NZ_JADEXP010000374.1"/>
</dbReference>
<reference evidence="3" key="1">
    <citation type="submission" date="2020-10" db="EMBL/GenBank/DDBJ databases">
        <authorList>
            <person name="Castelo-Branco R."/>
            <person name="Eusebio N."/>
            <person name="Adriana R."/>
            <person name="Vieira A."/>
            <person name="Brugerolle De Fraissinette N."/>
            <person name="Rezende De Castro R."/>
            <person name="Schneider M.P."/>
            <person name="Vasconcelos V."/>
            <person name="Leao P.N."/>
        </authorList>
    </citation>
    <scope>NUCLEOTIDE SEQUENCE</scope>
    <source>
        <strain evidence="3">LEGE 11479</strain>
    </source>
</reference>
<proteinExistence type="predicted"/>
<evidence type="ECO:0000256" key="2">
    <source>
        <dbReference type="SAM" id="MobiDB-lite"/>
    </source>
</evidence>
<evidence type="ECO:0000256" key="1">
    <source>
        <dbReference type="SAM" id="Coils"/>
    </source>
</evidence>
<keyword evidence="1" id="KW-0175">Coiled coil</keyword>
<feature type="region of interest" description="Disordered" evidence="2">
    <location>
        <begin position="215"/>
        <end position="243"/>
    </location>
</feature>